<keyword evidence="1" id="KW-1133">Transmembrane helix</keyword>
<comment type="caution">
    <text evidence="2">The sequence shown here is derived from an EMBL/GenBank/DDBJ whole genome shotgun (WGS) entry which is preliminary data.</text>
</comment>
<evidence type="ECO:0000256" key="1">
    <source>
        <dbReference type="SAM" id="Phobius"/>
    </source>
</evidence>
<evidence type="ECO:0000313" key="3">
    <source>
        <dbReference type="Proteomes" id="UP000324800"/>
    </source>
</evidence>
<proteinExistence type="predicted"/>
<protein>
    <submittedName>
        <fullName evidence="2">Uncharacterized protein</fullName>
    </submittedName>
</protein>
<dbReference type="EMBL" id="SNRW01032688">
    <property type="protein sequence ID" value="KAA6356613.1"/>
    <property type="molecule type" value="Genomic_DNA"/>
</dbReference>
<dbReference type="PANTHER" id="PTHR32522:SF5">
    <property type="entry name" value="ABC3 TRANSPORTER PERMEASE PROTEIN DOMAIN-CONTAINING PROTEIN"/>
    <property type="match status" value="1"/>
</dbReference>
<feature type="transmembrane region" description="Helical" evidence="1">
    <location>
        <begin position="12"/>
        <end position="33"/>
    </location>
</feature>
<sequence>MSLREIKNRLCSYIWGLSSILLVVTVICVVISITQKFPVISLMLSERKIGQFDMELVPNAYSQKRGLNATMMDEVLSQIGDQV</sequence>
<dbReference type="PANTHER" id="PTHR32522">
    <property type="match status" value="1"/>
</dbReference>
<name>A0A5J4TFU6_9EUKA</name>
<keyword evidence="1" id="KW-0472">Membrane</keyword>
<organism evidence="2 3">
    <name type="scientific">Streblomastix strix</name>
    <dbReference type="NCBI Taxonomy" id="222440"/>
    <lineage>
        <taxon>Eukaryota</taxon>
        <taxon>Metamonada</taxon>
        <taxon>Preaxostyla</taxon>
        <taxon>Oxymonadida</taxon>
        <taxon>Streblomastigidae</taxon>
        <taxon>Streblomastix</taxon>
    </lineage>
</organism>
<keyword evidence="1" id="KW-0812">Transmembrane</keyword>
<reference evidence="2 3" key="1">
    <citation type="submission" date="2019-03" db="EMBL/GenBank/DDBJ databases">
        <title>Single cell metagenomics reveals metabolic interactions within the superorganism composed of flagellate Streblomastix strix and complex community of Bacteroidetes bacteria on its surface.</title>
        <authorList>
            <person name="Treitli S.C."/>
            <person name="Kolisko M."/>
            <person name="Husnik F."/>
            <person name="Keeling P."/>
            <person name="Hampl V."/>
        </authorList>
    </citation>
    <scope>NUCLEOTIDE SEQUENCE [LARGE SCALE GENOMIC DNA]</scope>
    <source>
        <strain evidence="2">ST1C</strain>
    </source>
</reference>
<accession>A0A5J4TFU6</accession>
<dbReference type="Proteomes" id="UP000324800">
    <property type="component" value="Unassembled WGS sequence"/>
</dbReference>
<evidence type="ECO:0000313" key="2">
    <source>
        <dbReference type="EMBL" id="KAA6356613.1"/>
    </source>
</evidence>
<dbReference type="AlphaFoldDB" id="A0A5J4TFU6"/>
<gene>
    <name evidence="2" type="ORF">EZS28_047860</name>
</gene>